<sequence>MKRFHFAVVMFLLLSSVVSFAQKPDAAKVTVTGRVVDSESKQPLEYANIYAQNLKNKSVVSGAMTNDKGEFSFEVPTGNYYIKVEFLSFKTVEIPQKELTKDTSLGMITLALDAKQLQEVTVVAEKSTVEIKLDKKVYNVGKDMTVKGGSVSDVLDNVPSVTVDSDGNVSLRGNDNVRILIDGKPSGLAGINVADALRTLPADSVDKVEVITNPSARYDAEGGAGIVNIILKKGKAQGINGSVMAVAGNPDNFGGNTNINFRSKAFNLFTNFGYNYSNSPGNSFTDSENLDQNTGAVSSYIEERRKNKRERKGYNAGFGLEWYLTKSLTWTNSIGIRKNNGANPDNVFFNNYDANHDFLYTRNRFNDQSNDSQNLEYSTNFTQKFKKDGHKLTVDFSASTNRDNDDATISDTRFDTGVATIDRTLNNQKQTRSLLQTDYVLPIGKKSQFEAGYRGDFTDLTTDYRVDHFSNNAWMNDPNFTNIFEYKEQINALYAQFGSKISKFSYMVGMRFEDSNIGIDFLRTEQFNTKKYHNFFPSVFLSYEFAQDNSISLSYSKRINRPRGRFLNPFNGLSSNINVFEGNPDLNPSYTNSFDLGYLKRWDKLTLNTSAYFNKTDDSFQFIKKATGNVIDGNPVYANTPVNLATEYRFGFEFTLNYTPYKWWKLNGNFNFFRNELEGSYTYIDQNNTEIFTDLSNTAYSWFTRVSSKVSLPYGIDWQTNATYNAPQNTSQGRSEGILSANLALSKDILKDKATIALNVNDVFNSRKRITDTSIPLLLNSHSEMQWRERQINLTFTYRFNKSKSDRDKQQKRDDNGGGDEYMGG</sequence>
<gene>
    <name evidence="12" type="ORF">E6C50_08825</name>
</gene>
<dbReference type="InterPro" id="IPR012910">
    <property type="entry name" value="Plug_dom"/>
</dbReference>
<protein>
    <submittedName>
        <fullName evidence="12">TonB-dependent receptor</fullName>
    </submittedName>
</protein>
<keyword evidence="13" id="KW-1185">Reference proteome</keyword>
<evidence type="ECO:0000256" key="4">
    <source>
        <dbReference type="ARBA" id="ARBA00022692"/>
    </source>
</evidence>
<dbReference type="AlphaFoldDB" id="A0A4S4A0K8"/>
<reference evidence="12 13" key="1">
    <citation type="submission" date="2019-04" db="EMBL/GenBank/DDBJ databases">
        <title>Flavobacterium sp. nov. isolated from construction timber.</title>
        <authorList>
            <person name="Lin S.-Y."/>
            <person name="Chang C.-T."/>
            <person name="Young C.-C."/>
        </authorList>
    </citation>
    <scope>NUCLEOTIDE SEQUENCE [LARGE SCALE GENOMIC DNA]</scope>
    <source>
        <strain evidence="12 13">CC-CTC003</strain>
    </source>
</reference>
<dbReference type="GO" id="GO:0009279">
    <property type="term" value="C:cell outer membrane"/>
    <property type="evidence" value="ECO:0007669"/>
    <property type="project" value="UniProtKB-SubCell"/>
</dbReference>
<comment type="caution">
    <text evidence="12">The sequence shown here is derived from an EMBL/GenBank/DDBJ whole genome shotgun (WGS) entry which is preliminary data.</text>
</comment>
<evidence type="ECO:0000256" key="7">
    <source>
        <dbReference type="PROSITE-ProRule" id="PRU01360"/>
    </source>
</evidence>
<dbReference type="SUPFAM" id="SSF56935">
    <property type="entry name" value="Porins"/>
    <property type="match status" value="1"/>
</dbReference>
<evidence type="ECO:0000256" key="3">
    <source>
        <dbReference type="ARBA" id="ARBA00022452"/>
    </source>
</evidence>
<feature type="signal peptide" evidence="9">
    <location>
        <begin position="1"/>
        <end position="21"/>
    </location>
</feature>
<dbReference type="Pfam" id="PF14905">
    <property type="entry name" value="OMP_b-brl_3"/>
    <property type="match status" value="1"/>
</dbReference>
<evidence type="ECO:0000313" key="13">
    <source>
        <dbReference type="Proteomes" id="UP000307507"/>
    </source>
</evidence>
<dbReference type="PANTHER" id="PTHR40980:SF4">
    <property type="entry name" value="TONB-DEPENDENT RECEPTOR-LIKE BETA-BARREL DOMAIN-CONTAINING PROTEIN"/>
    <property type="match status" value="1"/>
</dbReference>
<dbReference type="EMBL" id="SSNZ01000002">
    <property type="protein sequence ID" value="THF51846.1"/>
    <property type="molecule type" value="Genomic_DNA"/>
</dbReference>
<keyword evidence="9" id="KW-0732">Signal</keyword>
<feature type="region of interest" description="Disordered" evidence="8">
    <location>
        <begin position="803"/>
        <end position="825"/>
    </location>
</feature>
<accession>A0A4S4A0K8</accession>
<name>A0A4S4A0K8_9FLAO</name>
<evidence type="ECO:0000256" key="2">
    <source>
        <dbReference type="ARBA" id="ARBA00022448"/>
    </source>
</evidence>
<dbReference type="Proteomes" id="UP000307507">
    <property type="component" value="Unassembled WGS sequence"/>
</dbReference>
<dbReference type="InterPro" id="IPR036942">
    <property type="entry name" value="Beta-barrel_TonB_sf"/>
</dbReference>
<dbReference type="Pfam" id="PF07715">
    <property type="entry name" value="Plug"/>
    <property type="match status" value="1"/>
</dbReference>
<dbReference type="InterPro" id="IPR039426">
    <property type="entry name" value="TonB-dep_rcpt-like"/>
</dbReference>
<keyword evidence="4 7" id="KW-0812">Transmembrane</keyword>
<keyword evidence="3 7" id="KW-1134">Transmembrane beta strand</keyword>
<keyword evidence="2 7" id="KW-0813">Transport</keyword>
<dbReference type="InterPro" id="IPR008969">
    <property type="entry name" value="CarboxyPept-like_regulatory"/>
</dbReference>
<dbReference type="Gene3D" id="2.170.130.10">
    <property type="entry name" value="TonB-dependent receptor, plug domain"/>
    <property type="match status" value="1"/>
</dbReference>
<feature type="domain" description="Outer membrane protein beta-barrel" evidence="11">
    <location>
        <begin position="383"/>
        <end position="798"/>
    </location>
</feature>
<proteinExistence type="inferred from homology"/>
<evidence type="ECO:0000313" key="12">
    <source>
        <dbReference type="EMBL" id="THF51846.1"/>
    </source>
</evidence>
<dbReference type="Gene3D" id="2.40.170.20">
    <property type="entry name" value="TonB-dependent receptor, beta-barrel domain"/>
    <property type="match status" value="1"/>
</dbReference>
<comment type="subcellular location">
    <subcellularLocation>
        <location evidence="1 7">Cell outer membrane</location>
        <topology evidence="1 7">Multi-pass membrane protein</topology>
    </subcellularLocation>
</comment>
<evidence type="ECO:0000256" key="9">
    <source>
        <dbReference type="SAM" id="SignalP"/>
    </source>
</evidence>
<dbReference type="InterPro" id="IPR041700">
    <property type="entry name" value="OMP_b-brl_3"/>
</dbReference>
<feature type="compositionally biased region" description="Basic and acidic residues" evidence="8">
    <location>
        <begin position="803"/>
        <end position="816"/>
    </location>
</feature>
<keyword evidence="5 7" id="KW-0472">Membrane</keyword>
<organism evidence="12 13">
    <name type="scientific">Flavobacterium supellecticarium</name>
    <dbReference type="NCBI Taxonomy" id="2565924"/>
    <lineage>
        <taxon>Bacteria</taxon>
        <taxon>Pseudomonadati</taxon>
        <taxon>Bacteroidota</taxon>
        <taxon>Flavobacteriia</taxon>
        <taxon>Flavobacteriales</taxon>
        <taxon>Flavobacteriaceae</taxon>
        <taxon>Flavobacterium</taxon>
    </lineage>
</organism>
<dbReference type="RefSeq" id="WP_136402830.1">
    <property type="nucleotide sequence ID" value="NZ_SSNZ01000002.1"/>
</dbReference>
<feature type="chain" id="PRO_5020721469" evidence="9">
    <location>
        <begin position="22"/>
        <end position="825"/>
    </location>
</feature>
<dbReference type="Pfam" id="PF13620">
    <property type="entry name" value="CarboxypepD_reg"/>
    <property type="match status" value="1"/>
</dbReference>
<evidence type="ECO:0000259" key="10">
    <source>
        <dbReference type="Pfam" id="PF07715"/>
    </source>
</evidence>
<evidence type="ECO:0000256" key="6">
    <source>
        <dbReference type="ARBA" id="ARBA00023237"/>
    </source>
</evidence>
<dbReference type="PANTHER" id="PTHR40980">
    <property type="entry name" value="PLUG DOMAIN-CONTAINING PROTEIN"/>
    <property type="match status" value="1"/>
</dbReference>
<evidence type="ECO:0000256" key="1">
    <source>
        <dbReference type="ARBA" id="ARBA00004571"/>
    </source>
</evidence>
<evidence type="ECO:0000256" key="5">
    <source>
        <dbReference type="ARBA" id="ARBA00023136"/>
    </source>
</evidence>
<dbReference type="SUPFAM" id="SSF49464">
    <property type="entry name" value="Carboxypeptidase regulatory domain-like"/>
    <property type="match status" value="1"/>
</dbReference>
<dbReference type="InterPro" id="IPR037066">
    <property type="entry name" value="Plug_dom_sf"/>
</dbReference>
<dbReference type="OrthoDB" id="8764943at2"/>
<dbReference type="Gene3D" id="2.60.40.1120">
    <property type="entry name" value="Carboxypeptidase-like, regulatory domain"/>
    <property type="match status" value="1"/>
</dbReference>
<keyword evidence="12" id="KW-0675">Receptor</keyword>
<evidence type="ECO:0000256" key="8">
    <source>
        <dbReference type="SAM" id="MobiDB-lite"/>
    </source>
</evidence>
<comment type="similarity">
    <text evidence="7">Belongs to the TonB-dependent receptor family.</text>
</comment>
<evidence type="ECO:0000259" key="11">
    <source>
        <dbReference type="Pfam" id="PF14905"/>
    </source>
</evidence>
<dbReference type="PROSITE" id="PS52016">
    <property type="entry name" value="TONB_DEPENDENT_REC_3"/>
    <property type="match status" value="1"/>
</dbReference>
<feature type="domain" description="TonB-dependent receptor plug" evidence="10">
    <location>
        <begin position="148"/>
        <end position="226"/>
    </location>
</feature>
<keyword evidence="6 7" id="KW-0998">Cell outer membrane</keyword>